<dbReference type="GO" id="GO:0005254">
    <property type="term" value="F:chloride channel activity"/>
    <property type="evidence" value="ECO:0007669"/>
    <property type="project" value="TreeGrafter"/>
</dbReference>
<proteinExistence type="predicted"/>
<keyword evidence="4 5" id="KW-0472">Membrane</keyword>
<dbReference type="PANTHER" id="PTHR12308:SF73">
    <property type="entry name" value="ANOCTAMIN"/>
    <property type="match status" value="1"/>
</dbReference>
<organism evidence="7 8">
    <name type="scientific">Polarella glacialis</name>
    <name type="common">Dinoflagellate</name>
    <dbReference type="NCBI Taxonomy" id="89957"/>
    <lineage>
        <taxon>Eukaryota</taxon>
        <taxon>Sar</taxon>
        <taxon>Alveolata</taxon>
        <taxon>Dinophyceae</taxon>
        <taxon>Suessiales</taxon>
        <taxon>Suessiaceae</taxon>
        <taxon>Polarella</taxon>
    </lineage>
</organism>
<keyword evidence="3 5" id="KW-1133">Transmembrane helix</keyword>
<comment type="subcellular location">
    <subcellularLocation>
        <location evidence="1">Membrane</location>
        <topology evidence="1">Multi-pass membrane protein</topology>
    </subcellularLocation>
</comment>
<evidence type="ECO:0000256" key="5">
    <source>
        <dbReference type="SAM" id="Phobius"/>
    </source>
</evidence>
<evidence type="ECO:0000313" key="8">
    <source>
        <dbReference type="Proteomes" id="UP000626109"/>
    </source>
</evidence>
<sequence>MGQPRKSPLRLSEPIYRWEPGVSGEHVAYDELHHRVVHVRPGGFSTIDVVGAAGASTPAPDGLSVALDQEGLRSVRFSPDGMHFAFVCNKQCLGCLQTLRPGRSHTAGDLFFDFFVSVDIAFPATVRLLPVVGASVPEVSLFFLTLSLYELFRCRWGYSLIAIEAAAAAAETHLFRTDAAESIDLFDAGLNVERDDAKWQYALVLPLKTDATHAKWMAPMPDAVKCAETLFNSGDGWASPGAAIPEEHPELSAGKFFDGMSYEEFQTNARAILSEILTGPSCGFTISSHCCSSKDKLLLLIRLERPDAIQQLAQVEELRVPLRPSRYEEMGLKIPVNPFDDEPLTHHARFTMEKSHVFTEFSEVQLLRLVKRRLWHVLNIEELHKAEVMTEMFPVHHWKDILEFWNDGFSNPARVLQYPGRQHTTKVRNYFGEEVAFFYHWFNFVTRCLFVPGILWAVSELLLSGMGTQLGGKQVRDTAFAGFMCLWSGSFRGLYTQRSNLKSLQWGMADYFQVASVLPSYRAELRGSYSEFGWRALGWAVACLCLVETLVVVWYITFVRAQAFLHPDQRFTFLGIHAQTIESYGNILITANIKVMDPLLSAIITAINKRENWRTEQMSKDSKIKKLFIVKFIVNYYPQ</sequence>
<dbReference type="InterPro" id="IPR049452">
    <property type="entry name" value="Anoctamin_TM"/>
</dbReference>
<keyword evidence="2 5" id="KW-0812">Transmembrane</keyword>
<dbReference type="EMBL" id="CAJNNW010031279">
    <property type="protein sequence ID" value="CAE8706851.1"/>
    <property type="molecule type" value="Genomic_DNA"/>
</dbReference>
<reference evidence="7" key="1">
    <citation type="submission" date="2021-02" db="EMBL/GenBank/DDBJ databases">
        <authorList>
            <person name="Dougan E. K."/>
            <person name="Rhodes N."/>
            <person name="Thang M."/>
            <person name="Chan C."/>
        </authorList>
    </citation>
    <scope>NUCLEOTIDE SEQUENCE</scope>
</reference>
<dbReference type="Pfam" id="PF04547">
    <property type="entry name" value="Anoctamin"/>
    <property type="match status" value="1"/>
</dbReference>
<evidence type="ECO:0000313" key="7">
    <source>
        <dbReference type="EMBL" id="CAE8706851.1"/>
    </source>
</evidence>
<gene>
    <name evidence="7" type="ORF">PGLA2088_LOCUS34321</name>
</gene>
<evidence type="ECO:0000256" key="3">
    <source>
        <dbReference type="ARBA" id="ARBA00022989"/>
    </source>
</evidence>
<dbReference type="AlphaFoldDB" id="A0A813KGT4"/>
<comment type="caution">
    <text evidence="7">The sequence shown here is derived from an EMBL/GenBank/DDBJ whole genome shotgun (WGS) entry which is preliminary data.</text>
</comment>
<dbReference type="InterPro" id="IPR007632">
    <property type="entry name" value="Anoctamin"/>
</dbReference>
<feature type="non-terminal residue" evidence="7">
    <location>
        <position position="639"/>
    </location>
</feature>
<protein>
    <recommendedName>
        <fullName evidence="6">Anoctamin transmembrane domain-containing protein</fullName>
    </recommendedName>
</protein>
<evidence type="ECO:0000256" key="4">
    <source>
        <dbReference type="ARBA" id="ARBA00023136"/>
    </source>
</evidence>
<evidence type="ECO:0000256" key="2">
    <source>
        <dbReference type="ARBA" id="ARBA00022692"/>
    </source>
</evidence>
<evidence type="ECO:0000259" key="6">
    <source>
        <dbReference type="Pfam" id="PF04547"/>
    </source>
</evidence>
<dbReference type="GO" id="GO:0016020">
    <property type="term" value="C:membrane"/>
    <property type="evidence" value="ECO:0007669"/>
    <property type="project" value="UniProtKB-SubCell"/>
</dbReference>
<dbReference type="Proteomes" id="UP000626109">
    <property type="component" value="Unassembled WGS sequence"/>
</dbReference>
<feature type="domain" description="Anoctamin transmembrane" evidence="6">
    <location>
        <begin position="427"/>
        <end position="638"/>
    </location>
</feature>
<feature type="transmembrane region" description="Helical" evidence="5">
    <location>
        <begin position="536"/>
        <end position="556"/>
    </location>
</feature>
<dbReference type="PANTHER" id="PTHR12308">
    <property type="entry name" value="ANOCTAMIN"/>
    <property type="match status" value="1"/>
</dbReference>
<name>A0A813KGT4_POLGL</name>
<evidence type="ECO:0000256" key="1">
    <source>
        <dbReference type="ARBA" id="ARBA00004141"/>
    </source>
</evidence>
<accession>A0A813KGT4</accession>